<dbReference type="Pfam" id="PF01325">
    <property type="entry name" value="Fe_dep_repress"/>
    <property type="match status" value="1"/>
</dbReference>
<dbReference type="InterPro" id="IPR001367">
    <property type="entry name" value="Fe_dep_repressor"/>
</dbReference>
<dbReference type="InterPro" id="IPR008988">
    <property type="entry name" value="Transcriptional_repressor_C"/>
</dbReference>
<name>A0A510UXT7_9CELL</name>
<accession>A0A510UXT7</accession>
<dbReference type="GO" id="GO:0045892">
    <property type="term" value="P:negative regulation of DNA-templated transcription"/>
    <property type="evidence" value="ECO:0007669"/>
    <property type="project" value="TreeGrafter"/>
</dbReference>
<keyword evidence="4" id="KW-0963">Cytoplasm</keyword>
<dbReference type="InterPro" id="IPR036388">
    <property type="entry name" value="WH-like_DNA-bd_sf"/>
</dbReference>
<dbReference type="PROSITE" id="PS50944">
    <property type="entry name" value="HTH_DTXR"/>
    <property type="match status" value="1"/>
</dbReference>
<evidence type="ECO:0000256" key="12">
    <source>
        <dbReference type="ARBA" id="ARBA00032593"/>
    </source>
</evidence>
<keyword evidence="7" id="KW-0805">Transcription regulation</keyword>
<dbReference type="GO" id="GO:0046983">
    <property type="term" value="F:protein dimerization activity"/>
    <property type="evidence" value="ECO:0007669"/>
    <property type="project" value="InterPro"/>
</dbReference>
<dbReference type="SMART" id="SM00529">
    <property type="entry name" value="HTH_DTXR"/>
    <property type="match status" value="1"/>
</dbReference>
<evidence type="ECO:0000256" key="3">
    <source>
        <dbReference type="ARBA" id="ARBA00011738"/>
    </source>
</evidence>
<evidence type="ECO:0000256" key="7">
    <source>
        <dbReference type="ARBA" id="ARBA00023015"/>
    </source>
</evidence>
<dbReference type="InterPro" id="IPR050536">
    <property type="entry name" value="DtxR_MntR_Metal-Reg"/>
</dbReference>
<dbReference type="InterPro" id="IPR022689">
    <property type="entry name" value="Iron_dep_repressor"/>
</dbReference>
<gene>
    <name evidence="14" type="primary">sirR</name>
    <name evidence="14" type="ORF">CXY01_00170</name>
</gene>
<dbReference type="AlphaFoldDB" id="A0A510UXT7"/>
<dbReference type="InterPro" id="IPR036421">
    <property type="entry name" value="Fe_dep_repressor_sf"/>
</dbReference>
<evidence type="ECO:0000256" key="11">
    <source>
        <dbReference type="ARBA" id="ARBA00023211"/>
    </source>
</evidence>
<feature type="domain" description="HTH dtxR-type" evidence="13">
    <location>
        <begin position="9"/>
        <end position="71"/>
    </location>
</feature>
<evidence type="ECO:0000256" key="4">
    <source>
        <dbReference type="ARBA" id="ARBA00022490"/>
    </source>
</evidence>
<dbReference type="SUPFAM" id="SSF50037">
    <property type="entry name" value="C-terminal domain of transcriptional repressors"/>
    <property type="match status" value="1"/>
</dbReference>
<comment type="subunit">
    <text evidence="3">Homodimer.</text>
</comment>
<keyword evidence="8" id="KW-0238">DNA-binding</keyword>
<dbReference type="SUPFAM" id="SSF47979">
    <property type="entry name" value="Iron-dependent repressor protein, dimerization domain"/>
    <property type="match status" value="1"/>
</dbReference>
<comment type="subcellular location">
    <subcellularLocation>
        <location evidence="1">Cytoplasm</location>
    </subcellularLocation>
</comment>
<dbReference type="PANTHER" id="PTHR33238:SF11">
    <property type="entry name" value="TRANSCRIPTIONAL REGULATOR MNTR"/>
    <property type="match status" value="1"/>
</dbReference>
<dbReference type="GO" id="GO:0003677">
    <property type="term" value="F:DNA binding"/>
    <property type="evidence" value="ECO:0007669"/>
    <property type="project" value="UniProtKB-KW"/>
</dbReference>
<protein>
    <recommendedName>
        <fullName evidence="12">Manganese transport regulator</fullName>
    </recommendedName>
</protein>
<organism evidence="14 15">
    <name type="scientific">Cellulomonas xylanilytica</name>
    <dbReference type="NCBI Taxonomy" id="233583"/>
    <lineage>
        <taxon>Bacteria</taxon>
        <taxon>Bacillati</taxon>
        <taxon>Actinomycetota</taxon>
        <taxon>Actinomycetes</taxon>
        <taxon>Micrococcales</taxon>
        <taxon>Cellulomonadaceae</taxon>
        <taxon>Cellulomonas</taxon>
    </lineage>
</organism>
<dbReference type="Pfam" id="PF02742">
    <property type="entry name" value="Fe_dep_repr_C"/>
    <property type="match status" value="1"/>
</dbReference>
<comment type="similarity">
    <text evidence="2">Belongs to the DtxR/MntR family.</text>
</comment>
<dbReference type="SMART" id="SM00899">
    <property type="entry name" value="FeoA"/>
    <property type="match status" value="1"/>
</dbReference>
<keyword evidence="11" id="KW-0464">Manganese</keyword>
<evidence type="ECO:0000256" key="9">
    <source>
        <dbReference type="ARBA" id="ARBA00023159"/>
    </source>
</evidence>
<dbReference type="GO" id="GO:0003700">
    <property type="term" value="F:DNA-binding transcription factor activity"/>
    <property type="evidence" value="ECO:0007669"/>
    <property type="project" value="InterPro"/>
</dbReference>
<dbReference type="InterPro" id="IPR007167">
    <property type="entry name" value="Fe-transptr_FeoA-like"/>
</dbReference>
<keyword evidence="6" id="KW-0408">Iron</keyword>
<comment type="caution">
    <text evidence="14">The sequence shown here is derived from an EMBL/GenBank/DDBJ whole genome shotgun (WGS) entry which is preliminary data.</text>
</comment>
<evidence type="ECO:0000256" key="1">
    <source>
        <dbReference type="ARBA" id="ARBA00004496"/>
    </source>
</evidence>
<proteinExistence type="inferred from homology"/>
<evidence type="ECO:0000256" key="5">
    <source>
        <dbReference type="ARBA" id="ARBA00022491"/>
    </source>
</evidence>
<dbReference type="GO" id="GO:0005737">
    <property type="term" value="C:cytoplasm"/>
    <property type="evidence" value="ECO:0007669"/>
    <property type="project" value="UniProtKB-SubCell"/>
</dbReference>
<dbReference type="Gene3D" id="2.30.30.90">
    <property type="match status" value="1"/>
</dbReference>
<keyword evidence="15" id="KW-1185">Reference proteome</keyword>
<dbReference type="OrthoDB" id="9791355at2"/>
<dbReference type="SUPFAM" id="SSF46785">
    <property type="entry name" value="Winged helix' DNA-binding domain"/>
    <property type="match status" value="1"/>
</dbReference>
<evidence type="ECO:0000259" key="13">
    <source>
        <dbReference type="PROSITE" id="PS50944"/>
    </source>
</evidence>
<keyword evidence="9" id="KW-0010">Activator</keyword>
<dbReference type="Pfam" id="PF04023">
    <property type="entry name" value="FeoA"/>
    <property type="match status" value="1"/>
</dbReference>
<evidence type="ECO:0000256" key="6">
    <source>
        <dbReference type="ARBA" id="ARBA00023004"/>
    </source>
</evidence>
<reference evidence="14 15" key="1">
    <citation type="submission" date="2019-07" db="EMBL/GenBank/DDBJ databases">
        <title>Whole genome shotgun sequence of Cellulomonas xylanilytica NBRC 101102.</title>
        <authorList>
            <person name="Hosoyama A."/>
            <person name="Uohara A."/>
            <person name="Ohji S."/>
            <person name="Ichikawa N."/>
        </authorList>
    </citation>
    <scope>NUCLEOTIDE SEQUENCE [LARGE SCALE GENOMIC DNA]</scope>
    <source>
        <strain evidence="14 15">NBRC 101102</strain>
    </source>
</reference>
<evidence type="ECO:0000256" key="8">
    <source>
        <dbReference type="ARBA" id="ARBA00023125"/>
    </source>
</evidence>
<dbReference type="Proteomes" id="UP000321118">
    <property type="component" value="Unassembled WGS sequence"/>
</dbReference>
<dbReference type="InterPro" id="IPR022687">
    <property type="entry name" value="HTH_DTXR"/>
</dbReference>
<dbReference type="RefSeq" id="WP_146925047.1">
    <property type="nucleotide sequence ID" value="NZ_BJUB01000001.1"/>
</dbReference>
<keyword evidence="10" id="KW-0804">Transcription</keyword>
<sequence>MSTPTTPELSAVTQDYLKVVWSAREWSDQPVTTKMLATRLGVGASTVSETVRRLADSGLVTHQPYGAVELTADGERHALAVVRRHRLVETFLVEMLGYGWDEVHDEAEVLEHAVSDLFVERLSARLGHPTRDPHGDPIPGSDGSVDVPAASVLWDVEPGEWAVARISDADPGLLRYLESVDLLLDAPVTVVERRTVAGVISIRAAGSTVDLGEVAARAIWLVPAAGHPVR</sequence>
<dbReference type="InterPro" id="IPR038157">
    <property type="entry name" value="FeoA_core_dom"/>
</dbReference>
<dbReference type="FunFam" id="1.10.60.10:FF:000004">
    <property type="entry name" value="DtxR family transcriptional regulator"/>
    <property type="match status" value="1"/>
</dbReference>
<dbReference type="PANTHER" id="PTHR33238">
    <property type="entry name" value="IRON (METAL) DEPENDENT REPRESSOR, DTXR FAMILY"/>
    <property type="match status" value="1"/>
</dbReference>
<dbReference type="Gene3D" id="1.10.10.10">
    <property type="entry name" value="Winged helix-like DNA-binding domain superfamily/Winged helix DNA-binding domain"/>
    <property type="match status" value="1"/>
</dbReference>
<evidence type="ECO:0000313" key="14">
    <source>
        <dbReference type="EMBL" id="GEK19497.1"/>
    </source>
</evidence>
<evidence type="ECO:0000256" key="2">
    <source>
        <dbReference type="ARBA" id="ARBA00007871"/>
    </source>
</evidence>
<dbReference type="EMBL" id="BJUB01000001">
    <property type="protein sequence ID" value="GEK19497.1"/>
    <property type="molecule type" value="Genomic_DNA"/>
</dbReference>
<keyword evidence="5" id="KW-0678">Repressor</keyword>
<evidence type="ECO:0000313" key="15">
    <source>
        <dbReference type="Proteomes" id="UP000321118"/>
    </source>
</evidence>
<dbReference type="Gene3D" id="1.10.60.10">
    <property type="entry name" value="Iron dependent repressor, metal binding and dimerisation domain"/>
    <property type="match status" value="1"/>
</dbReference>
<dbReference type="InterPro" id="IPR036390">
    <property type="entry name" value="WH_DNA-bd_sf"/>
</dbReference>
<evidence type="ECO:0000256" key="10">
    <source>
        <dbReference type="ARBA" id="ARBA00023163"/>
    </source>
</evidence>
<dbReference type="GO" id="GO:0046914">
    <property type="term" value="F:transition metal ion binding"/>
    <property type="evidence" value="ECO:0007669"/>
    <property type="project" value="InterPro"/>
</dbReference>